<evidence type="ECO:0000313" key="5">
    <source>
        <dbReference type="Proteomes" id="UP000270230"/>
    </source>
</evidence>
<dbReference type="SUPFAM" id="SSF53067">
    <property type="entry name" value="Actin-like ATPase domain"/>
    <property type="match status" value="2"/>
</dbReference>
<dbReference type="InterPro" id="IPR013126">
    <property type="entry name" value="Hsp_70_fam"/>
</dbReference>
<feature type="compositionally biased region" description="Basic residues" evidence="3">
    <location>
        <begin position="83"/>
        <end position="95"/>
    </location>
</feature>
<dbReference type="Gene3D" id="3.30.420.40">
    <property type="match status" value="1"/>
</dbReference>
<keyword evidence="2" id="KW-0067">ATP-binding</keyword>
<dbReference type="AlphaFoldDB" id="A0A3M7BNP1"/>
<dbReference type="Proteomes" id="UP000270230">
    <property type="component" value="Unassembled WGS sequence"/>
</dbReference>
<dbReference type="InterPro" id="IPR043129">
    <property type="entry name" value="ATPase_NBD"/>
</dbReference>
<gene>
    <name evidence="4" type="ORF">D0865_12285</name>
</gene>
<dbReference type="PANTHER" id="PTHR14187">
    <property type="entry name" value="ALPHA KINASE/ELONGATION FACTOR 2 KINASE"/>
    <property type="match status" value="1"/>
</dbReference>
<protein>
    <recommendedName>
        <fullName evidence="6">Actin-like ATPase domain-containing protein</fullName>
    </recommendedName>
</protein>
<evidence type="ECO:0000313" key="4">
    <source>
        <dbReference type="EMBL" id="RMY41442.1"/>
    </source>
</evidence>
<name>A0A3M7BNP1_HORWE</name>
<keyword evidence="1" id="KW-0547">Nucleotide-binding</keyword>
<dbReference type="PANTHER" id="PTHR14187:SF82">
    <property type="entry name" value="FAMILY CHAPERONE, PUTATIVE (AFU_ORTHOLOGUE AFUA_7G08575)-RELATED"/>
    <property type="match status" value="1"/>
</dbReference>
<evidence type="ECO:0008006" key="6">
    <source>
        <dbReference type="Google" id="ProtNLM"/>
    </source>
</evidence>
<dbReference type="GO" id="GO:0005524">
    <property type="term" value="F:ATP binding"/>
    <property type="evidence" value="ECO:0007669"/>
    <property type="project" value="UniProtKB-KW"/>
</dbReference>
<dbReference type="OrthoDB" id="2963168at2759"/>
<proteinExistence type="predicted"/>
<accession>A0A3M7BNP1</accession>
<comment type="caution">
    <text evidence="4">The sequence shown here is derived from an EMBL/GenBank/DDBJ whole genome shotgun (WGS) entry which is preliminary data.</text>
</comment>
<dbReference type="EMBL" id="QWIN01001416">
    <property type="protein sequence ID" value="RMY41442.1"/>
    <property type="molecule type" value="Genomic_DNA"/>
</dbReference>
<dbReference type="GO" id="GO:0140662">
    <property type="term" value="F:ATP-dependent protein folding chaperone"/>
    <property type="evidence" value="ECO:0007669"/>
    <property type="project" value="InterPro"/>
</dbReference>
<dbReference type="VEuPathDB" id="FungiDB:BTJ68_11965"/>
<organism evidence="4 5">
    <name type="scientific">Hortaea werneckii</name>
    <name type="common">Black yeast</name>
    <name type="synonym">Cladosporium werneckii</name>
    <dbReference type="NCBI Taxonomy" id="91943"/>
    <lineage>
        <taxon>Eukaryota</taxon>
        <taxon>Fungi</taxon>
        <taxon>Dikarya</taxon>
        <taxon>Ascomycota</taxon>
        <taxon>Pezizomycotina</taxon>
        <taxon>Dothideomycetes</taxon>
        <taxon>Dothideomycetidae</taxon>
        <taxon>Mycosphaerellales</taxon>
        <taxon>Teratosphaeriaceae</taxon>
        <taxon>Hortaea</taxon>
    </lineage>
</organism>
<feature type="region of interest" description="Disordered" evidence="3">
    <location>
        <begin position="71"/>
        <end position="121"/>
    </location>
</feature>
<reference evidence="4 5" key="1">
    <citation type="journal article" date="2018" name="BMC Genomics">
        <title>Genomic evidence for intraspecific hybridization in a clonal and extremely halotolerant yeast.</title>
        <authorList>
            <person name="Gostincar C."/>
            <person name="Stajich J.E."/>
            <person name="Zupancic J."/>
            <person name="Zalar P."/>
            <person name="Gunde-Cimerman N."/>
        </authorList>
    </citation>
    <scope>NUCLEOTIDE SEQUENCE [LARGE SCALE GENOMIC DNA]</scope>
    <source>
        <strain evidence="4 5">EXF-151</strain>
    </source>
</reference>
<sequence>MAPSTDTLVVGIDFGTTYSGVASVYSGRPEKPDEIEVIKSWPGGNNGTREKVPSEISYGDTLTASDQRKLLSGGDAEDDIPHARKRTTATNRKRKVGDDFDLEDVLTPPPKPKEKSKSKGNKAISNMRWGYQVRQDEQRLRCLKLLLDPEQNLPDYVSLDDIKQQLATTGKSVNTVIAEYLRALFDHTKEALKRRYREYFVSKTPLQVVLTVPAVWSDKAQQATLAAAKDAGIGGQITMISEPEAAAVYALQAIQPNNLSVGQNFVVVDAGGGTVDLITYSIQGLNPLRLEEVVRGSGGCCGAAFLNLAFEKFVQKKLGNKTFVDLRLNKPQTWLTALKFFEDTVKVDFNPAEDSIFGIPLPGVQSNAEAEIENGFLLMNQRDVGQIFKPVVQQVIELIEGQINSVYELGQKVNALILVGGFGRSEFLATCLRKRFTEREPGIEVLQPVHAWTAVVRGAVLRGLEGQELVLSRKARRHYGTSHTEQFDSSIHSDHLRFWDDLDRCWRADNQMTWFITKGETVRPDDPVFFPFHRTFRQSHDKIVTDHLIVCDHDVAPRECNERNTRKICALTTDLNDVPAHVFEHKVNSRGTNYQELRYKLGMQIQSGGLRFDLRVDDVVYGNVVATFD</sequence>
<dbReference type="CDD" id="cd10170">
    <property type="entry name" value="ASKHA_NBD_HSP70"/>
    <property type="match status" value="1"/>
</dbReference>
<evidence type="ECO:0000256" key="2">
    <source>
        <dbReference type="ARBA" id="ARBA00022840"/>
    </source>
</evidence>
<evidence type="ECO:0000256" key="1">
    <source>
        <dbReference type="ARBA" id="ARBA00022741"/>
    </source>
</evidence>
<evidence type="ECO:0000256" key="3">
    <source>
        <dbReference type="SAM" id="MobiDB-lite"/>
    </source>
</evidence>
<dbReference type="Pfam" id="PF00012">
    <property type="entry name" value="HSP70"/>
    <property type="match status" value="1"/>
</dbReference>